<dbReference type="EMBL" id="BRPJ01000034">
    <property type="protein sequence ID" value="GLB30093.1"/>
    <property type="molecule type" value="Genomic_DNA"/>
</dbReference>
<organism evidence="1 2">
    <name type="scientific">Lacrimispora amygdalina</name>
    <dbReference type="NCBI Taxonomy" id="253257"/>
    <lineage>
        <taxon>Bacteria</taxon>
        <taxon>Bacillati</taxon>
        <taxon>Bacillota</taxon>
        <taxon>Clostridia</taxon>
        <taxon>Lachnospirales</taxon>
        <taxon>Lachnospiraceae</taxon>
        <taxon>Lacrimispora</taxon>
    </lineage>
</organism>
<proteinExistence type="predicted"/>
<protein>
    <recommendedName>
        <fullName evidence="3">DUF2184 domain-containing protein</fullName>
    </recommendedName>
</protein>
<sequence>MKYQSMGTFDAGVVTAPSTGAAAPQKFQAMDAAAIANGGAFLQSELEKRDNIIRQPLTSFTYARDLTVRVGGGWAEYVSAMNVEYGVAGGSEDGPVHAGGANGIPMVQANFDKELFKTHIFSVGMRIGFVDMQRGNMTGRSYESILRDGIRMTYDKHMDANAYVGIKKYGSTGLLNNPNVTTAGAAATGTGGLTTFKSKTPNQILQDINDAILAVWNAAENDRSAIPNQILMPYDQFNYLATTRVSDLAEKTILTFLMENNVSKQNGVDLYIGATSWCKGAGAGGTDRMIIYINAERFLAMDELAPLNRAMTQPNATNLCYDTAYLANISETQLFYENIMRYVDGI</sequence>
<accession>A0ABQ5M586</accession>
<dbReference type="PIRSF" id="PIRSF029202">
    <property type="entry name" value="UCP029202"/>
    <property type="match status" value="1"/>
</dbReference>
<dbReference type="Proteomes" id="UP001419084">
    <property type="component" value="Unassembled WGS sequence"/>
</dbReference>
<evidence type="ECO:0000313" key="1">
    <source>
        <dbReference type="EMBL" id="GLB30093.1"/>
    </source>
</evidence>
<evidence type="ECO:0008006" key="3">
    <source>
        <dbReference type="Google" id="ProtNLM"/>
    </source>
</evidence>
<dbReference type="InterPro" id="IPR020049">
    <property type="entry name" value="Major_capsid-like"/>
</dbReference>
<comment type="caution">
    <text evidence="1">The sequence shown here is derived from an EMBL/GenBank/DDBJ whole genome shotgun (WGS) entry which is preliminary data.</text>
</comment>
<dbReference type="RefSeq" id="WP_346065211.1">
    <property type="nucleotide sequence ID" value="NZ_BRPJ01000034.1"/>
</dbReference>
<keyword evidence="2" id="KW-1185">Reference proteome</keyword>
<reference evidence="1 2" key="1">
    <citation type="journal article" date="2024" name="Int. J. Syst. Evol. Microbiol.">
        <title>Lacrimispora brassicae sp. nov. isolated from fermented cabbage, and proposal of Clostridium indicum Gundawar et al. 2019 and Clostridium methoxybenzovorans Mechichi et al. 1999 as heterotypic synonyms of Lacrimispora amygdalina (Parshina et al. 2003) Haas and Blanchard 2020 and Lacrimispora indolis (McClung and McCoy 1957) Haas and Blanchard 2020, respectively.</title>
        <authorList>
            <person name="Kobayashi H."/>
            <person name="Tanizawa Y."/>
            <person name="Sakamoto M."/>
            <person name="Ohkuma M."/>
            <person name="Tohno M."/>
        </authorList>
    </citation>
    <scope>NUCLEOTIDE SEQUENCE [LARGE SCALE GENOMIC DNA]</scope>
    <source>
        <strain evidence="1 2">DSM 12857</strain>
    </source>
</reference>
<evidence type="ECO:0000313" key="2">
    <source>
        <dbReference type="Proteomes" id="UP001419084"/>
    </source>
</evidence>
<name>A0ABQ5M586_9FIRM</name>
<dbReference type="Pfam" id="PF09950">
    <property type="entry name" value="Major_capside"/>
    <property type="match status" value="1"/>
</dbReference>
<gene>
    <name evidence="1" type="ORF">LAD12857_20160</name>
</gene>